<dbReference type="Pfam" id="PF13519">
    <property type="entry name" value="VWA_2"/>
    <property type="match status" value="1"/>
</dbReference>
<name>A0ABS9UDK9_9BACL</name>
<keyword evidence="4" id="KW-1185">Reference proteome</keyword>
<feature type="coiled-coil region" evidence="1">
    <location>
        <begin position="112"/>
        <end position="182"/>
    </location>
</feature>
<dbReference type="InterPro" id="IPR036465">
    <property type="entry name" value="vWFA_dom_sf"/>
</dbReference>
<sequence length="497" mass="57158">MEKNSSVLYNQSIFNISNLQKARFNELLKMAKLLRDSCMEGEKILTGFTNIIGDTWYAFFNKGPILQETAWQINEMQYDFIFNLLKNDEYIQWHQLTKGDELLSVLTAISMADQLIKAIKDSQQMKQNEQKQKLAERIKEYAKKRIGELDQKIQESTTDLMKEAYKRQKYIYEERLKNANHEITTSQQQLKKQIKHISEQSLGKIIQQNKKKIHNTKKAIVTVGTMDDKKIAHVPLIDQFALAEKISAHKELQRVADLVGRFKHIALKKQKTKHKHTMERKNISIGQEVSRLLPTELANYVMDHSKKDFLRRFSESQTLVFETKGKDRKGKGPIIICMDESSSMTSIKEHSKAFCIALLTIAKKQKRDIAIIPFASTVGEIQVFRKGQATTQDLLTFSNSFLGGGTNYEQPLQESLNILLQSEFNDADILFVTDGSSFLSTRFIDEFNATKKKKQFECTAVILTNLFNTVDVNVVNKFSDRVIEVNELFDAGDVFVL</sequence>
<feature type="domain" description="VWFA" evidence="2">
    <location>
        <begin position="334"/>
        <end position="435"/>
    </location>
</feature>
<dbReference type="PANTHER" id="PTHR36846:SF1">
    <property type="entry name" value="PROTEIN VIAA"/>
    <property type="match status" value="1"/>
</dbReference>
<evidence type="ECO:0000256" key="1">
    <source>
        <dbReference type="SAM" id="Coils"/>
    </source>
</evidence>
<accession>A0ABS9UDK9</accession>
<dbReference type="EMBL" id="JAKZFC010000002">
    <property type="protein sequence ID" value="MCH7322058.1"/>
    <property type="molecule type" value="Genomic_DNA"/>
</dbReference>
<comment type="caution">
    <text evidence="3">The sequence shown here is derived from an EMBL/GenBank/DDBJ whole genome shotgun (WGS) entry which is preliminary data.</text>
</comment>
<dbReference type="RefSeq" id="WP_241369103.1">
    <property type="nucleotide sequence ID" value="NZ_JAKZFC010000002.1"/>
</dbReference>
<reference evidence="3 4" key="1">
    <citation type="submission" date="2022-03" db="EMBL/GenBank/DDBJ databases">
        <authorList>
            <person name="Jo J.-H."/>
            <person name="Im W.-T."/>
        </authorList>
    </citation>
    <scope>NUCLEOTIDE SEQUENCE [LARGE SCALE GENOMIC DNA]</scope>
    <source>
        <strain evidence="3 4">MA9</strain>
    </source>
</reference>
<proteinExistence type="predicted"/>
<dbReference type="Gene3D" id="3.40.50.410">
    <property type="entry name" value="von Willebrand factor, type A domain"/>
    <property type="match status" value="1"/>
</dbReference>
<evidence type="ECO:0000313" key="3">
    <source>
        <dbReference type="EMBL" id="MCH7322058.1"/>
    </source>
</evidence>
<organism evidence="3 4">
    <name type="scientific">Solibacillus palustris</name>
    <dbReference type="NCBI Taxonomy" id="2908203"/>
    <lineage>
        <taxon>Bacteria</taxon>
        <taxon>Bacillati</taxon>
        <taxon>Bacillota</taxon>
        <taxon>Bacilli</taxon>
        <taxon>Bacillales</taxon>
        <taxon>Caryophanaceae</taxon>
        <taxon>Solibacillus</taxon>
    </lineage>
</organism>
<dbReference type="SUPFAM" id="SSF53300">
    <property type="entry name" value="vWA-like"/>
    <property type="match status" value="1"/>
</dbReference>
<evidence type="ECO:0000313" key="4">
    <source>
        <dbReference type="Proteomes" id="UP001316087"/>
    </source>
</evidence>
<gene>
    <name evidence="3" type="ORF">LZ480_09140</name>
</gene>
<dbReference type="PANTHER" id="PTHR36846">
    <property type="entry name" value="PROTEIN VIAA"/>
    <property type="match status" value="1"/>
</dbReference>
<dbReference type="Proteomes" id="UP001316087">
    <property type="component" value="Unassembled WGS sequence"/>
</dbReference>
<evidence type="ECO:0000259" key="2">
    <source>
        <dbReference type="Pfam" id="PF13519"/>
    </source>
</evidence>
<protein>
    <submittedName>
        <fullName evidence="3">VWA domain-containing protein</fullName>
    </submittedName>
</protein>
<keyword evidence="1" id="KW-0175">Coiled coil</keyword>
<dbReference type="InterPro" id="IPR002035">
    <property type="entry name" value="VWF_A"/>
</dbReference>